<organism evidence="1 2">
    <name type="scientific">Cajanus cajan</name>
    <name type="common">Pigeon pea</name>
    <name type="synonym">Cajanus indicus</name>
    <dbReference type="NCBI Taxonomy" id="3821"/>
    <lineage>
        <taxon>Eukaryota</taxon>
        <taxon>Viridiplantae</taxon>
        <taxon>Streptophyta</taxon>
        <taxon>Embryophyta</taxon>
        <taxon>Tracheophyta</taxon>
        <taxon>Spermatophyta</taxon>
        <taxon>Magnoliopsida</taxon>
        <taxon>eudicotyledons</taxon>
        <taxon>Gunneridae</taxon>
        <taxon>Pentapetalae</taxon>
        <taxon>rosids</taxon>
        <taxon>fabids</taxon>
        <taxon>Fabales</taxon>
        <taxon>Fabaceae</taxon>
        <taxon>Papilionoideae</taxon>
        <taxon>50 kb inversion clade</taxon>
        <taxon>NPAAA clade</taxon>
        <taxon>indigoferoid/millettioid clade</taxon>
        <taxon>Phaseoleae</taxon>
        <taxon>Cajanus</taxon>
    </lineage>
</organism>
<accession>A0A151T3Z3</accession>
<name>A0A151T3Z3_CAJCA</name>
<dbReference type="STRING" id="3821.A0A151T3Z3"/>
<evidence type="ECO:0000313" key="1">
    <source>
        <dbReference type="EMBL" id="KYP61759.1"/>
    </source>
</evidence>
<keyword evidence="2" id="KW-1185">Reference proteome</keyword>
<dbReference type="Proteomes" id="UP000075243">
    <property type="component" value="Chromosome 8"/>
</dbReference>
<dbReference type="AlphaFoldDB" id="A0A151T3Z3"/>
<evidence type="ECO:0000313" key="2">
    <source>
        <dbReference type="Proteomes" id="UP000075243"/>
    </source>
</evidence>
<protein>
    <submittedName>
        <fullName evidence="1">Uncharacterized protein</fullName>
    </submittedName>
</protein>
<sequence length="108" mass="12374">MGHLHLSKMKFRHPIPDTCEKFNIDSQQQHRKADSDGHACSESRFWMSFMVPSEWMWSLPNKSSALSNDEAHCPKCQSTYELEGDTSVDGLSGFIAIPIQTHVHEHIY</sequence>
<dbReference type="Gramene" id="C.cajan_15806.t">
    <property type="protein sequence ID" value="C.cajan_15806.t"/>
    <property type="gene ID" value="C.cajan_15806"/>
</dbReference>
<dbReference type="EMBL" id="CM003610">
    <property type="protein sequence ID" value="KYP61759.1"/>
    <property type="molecule type" value="Genomic_DNA"/>
</dbReference>
<proteinExistence type="predicted"/>
<gene>
    <name evidence="1" type="ORF">KK1_016269</name>
</gene>
<dbReference type="OMA" id="TCELETW"/>
<reference evidence="1 2" key="1">
    <citation type="journal article" date="2012" name="Nat. Biotechnol.">
        <title>Draft genome sequence of pigeonpea (Cajanus cajan), an orphan legume crop of resource-poor farmers.</title>
        <authorList>
            <person name="Varshney R.K."/>
            <person name="Chen W."/>
            <person name="Li Y."/>
            <person name="Bharti A.K."/>
            <person name="Saxena R.K."/>
            <person name="Schlueter J.A."/>
            <person name="Donoghue M.T."/>
            <person name="Azam S."/>
            <person name="Fan G."/>
            <person name="Whaley A.M."/>
            <person name="Farmer A.D."/>
            <person name="Sheridan J."/>
            <person name="Iwata A."/>
            <person name="Tuteja R."/>
            <person name="Penmetsa R.V."/>
            <person name="Wu W."/>
            <person name="Upadhyaya H.D."/>
            <person name="Yang S.P."/>
            <person name="Shah T."/>
            <person name="Saxena K.B."/>
            <person name="Michael T."/>
            <person name="McCombie W.R."/>
            <person name="Yang B."/>
            <person name="Zhang G."/>
            <person name="Yang H."/>
            <person name="Wang J."/>
            <person name="Spillane C."/>
            <person name="Cook D.R."/>
            <person name="May G.D."/>
            <person name="Xu X."/>
            <person name="Jackson S.A."/>
        </authorList>
    </citation>
    <scope>NUCLEOTIDE SEQUENCE [LARGE SCALE GENOMIC DNA]</scope>
    <source>
        <strain evidence="2">cv. Asha</strain>
    </source>
</reference>